<dbReference type="RefSeq" id="WP_327794564.1">
    <property type="nucleotide sequence ID" value="NZ_JADQAZ010000002.1"/>
</dbReference>
<evidence type="ECO:0000256" key="7">
    <source>
        <dbReference type="ARBA" id="ARBA00023277"/>
    </source>
</evidence>
<dbReference type="PANTHER" id="PTHR38050:SF1">
    <property type="entry name" value="FERULOYL ESTERASE C"/>
    <property type="match status" value="1"/>
</dbReference>
<keyword evidence="4" id="KW-0858">Xylan degradation</keyword>
<protein>
    <submittedName>
        <fullName evidence="12">Alpha/beta fold hydrolase</fullName>
    </submittedName>
</protein>
<dbReference type="SUPFAM" id="SSF53474">
    <property type="entry name" value="alpha/beta-Hydrolases"/>
    <property type="match status" value="1"/>
</dbReference>
<evidence type="ECO:0000256" key="3">
    <source>
        <dbReference type="ARBA" id="ARBA00022525"/>
    </source>
</evidence>
<reference evidence="12 13" key="1">
    <citation type="journal article" date="2021" name="Arch. Microbiol.">
        <title>Harenicola maris gen. nov., sp. nov. isolated from the Sea of Japan shallow sediments.</title>
        <authorList>
            <person name="Romanenko L.A."/>
            <person name="Kurilenko V.V."/>
            <person name="Chernysheva N.Y."/>
            <person name="Tekutyeva L.A."/>
            <person name="Velansky P.V."/>
            <person name="Svetashev V.I."/>
            <person name="Isaeva M.P."/>
        </authorList>
    </citation>
    <scope>NUCLEOTIDE SEQUENCE [LARGE SCALE GENOMIC DNA]</scope>
    <source>
        <strain evidence="12 13">KMM 3653</strain>
    </source>
</reference>
<evidence type="ECO:0000256" key="2">
    <source>
        <dbReference type="ARBA" id="ARBA00010278"/>
    </source>
</evidence>
<dbReference type="InterPro" id="IPR000073">
    <property type="entry name" value="AB_hydrolase_1"/>
</dbReference>
<comment type="subcellular location">
    <subcellularLocation>
        <location evidence="1">Secreted</location>
    </subcellularLocation>
</comment>
<keyword evidence="5 10" id="KW-0732">Signal</keyword>
<feature type="signal peptide" evidence="10">
    <location>
        <begin position="1"/>
        <end position="22"/>
    </location>
</feature>
<dbReference type="AlphaFoldDB" id="A0AAP2G4J1"/>
<evidence type="ECO:0000259" key="11">
    <source>
        <dbReference type="Pfam" id="PF00561"/>
    </source>
</evidence>
<keyword evidence="13" id="KW-1185">Reference proteome</keyword>
<comment type="caution">
    <text evidence="12">The sequence shown here is derived from an EMBL/GenBank/DDBJ whole genome shotgun (WGS) entry which is preliminary data.</text>
</comment>
<keyword evidence="7" id="KW-0119">Carbohydrate metabolism</keyword>
<dbReference type="Proteomes" id="UP001315686">
    <property type="component" value="Unassembled WGS sequence"/>
</dbReference>
<sequence length="282" mass="30026">MKNFIRAGLLGCLAGFATQAAACSTETPCPVGDRAYYVAAPEGGTQDGPAVVYIHGFGGSGAGALRNSGMVNDFLARGYTVIAPDGVVREGRNGRSWRFHPASGGQADEIAFLQDVRDDAIARLGLNPEGVILAGFSIGGSMTAYTACAAPESFAAYAPLSGNFWRPHPAECAGPVQMLHTHGWRDGTVPIEGRVVNRVERDRPDAFAQGDIHYALGLWRDTNGCTDYQARSFDTSTPFWQRSWTGCESGSALTFALFDGGHVVPRGWPDLVVDWVEALPAN</sequence>
<dbReference type="PANTHER" id="PTHR38050">
    <property type="match status" value="1"/>
</dbReference>
<evidence type="ECO:0000313" key="12">
    <source>
        <dbReference type="EMBL" id="MBT0958360.1"/>
    </source>
</evidence>
<comment type="function">
    <text evidence="9">Involved in degradation of plant cell walls. Hydrolyzes the feruloyl-arabinose ester bond in arabinoxylans, and the feruloyl-galactose ester bond in pectin. Active against paranitrophenyl-acetate, methyl ferulate and wheat arabinoxylan.</text>
</comment>
<evidence type="ECO:0000256" key="4">
    <source>
        <dbReference type="ARBA" id="ARBA00022651"/>
    </source>
</evidence>
<evidence type="ECO:0000256" key="1">
    <source>
        <dbReference type="ARBA" id="ARBA00004613"/>
    </source>
</evidence>
<dbReference type="GO" id="GO:0045493">
    <property type="term" value="P:xylan catabolic process"/>
    <property type="evidence" value="ECO:0007669"/>
    <property type="project" value="UniProtKB-KW"/>
</dbReference>
<evidence type="ECO:0000256" key="10">
    <source>
        <dbReference type="SAM" id="SignalP"/>
    </source>
</evidence>
<organism evidence="12 13">
    <name type="scientific">Harenicola maris</name>
    <dbReference type="NCBI Taxonomy" id="2841044"/>
    <lineage>
        <taxon>Bacteria</taxon>
        <taxon>Pseudomonadati</taxon>
        <taxon>Pseudomonadota</taxon>
        <taxon>Alphaproteobacteria</taxon>
        <taxon>Rhodobacterales</taxon>
        <taxon>Paracoccaceae</taxon>
        <taxon>Harenicola</taxon>
    </lineage>
</organism>
<accession>A0AAP2G4J1</accession>
<proteinExistence type="inferred from homology"/>
<keyword evidence="8" id="KW-0624">Polysaccharide degradation</keyword>
<gene>
    <name evidence="12" type="ORF">IV417_13290</name>
</gene>
<evidence type="ECO:0000256" key="8">
    <source>
        <dbReference type="ARBA" id="ARBA00023326"/>
    </source>
</evidence>
<evidence type="ECO:0000256" key="6">
    <source>
        <dbReference type="ARBA" id="ARBA00022801"/>
    </source>
</evidence>
<dbReference type="Gene3D" id="3.40.50.1820">
    <property type="entry name" value="alpha/beta hydrolase"/>
    <property type="match status" value="1"/>
</dbReference>
<comment type="similarity">
    <text evidence="2">Belongs to the faeC family.</text>
</comment>
<dbReference type="GO" id="GO:0005576">
    <property type="term" value="C:extracellular region"/>
    <property type="evidence" value="ECO:0007669"/>
    <property type="project" value="UniProtKB-SubCell"/>
</dbReference>
<dbReference type="EMBL" id="JADQAZ010000002">
    <property type="protein sequence ID" value="MBT0958360.1"/>
    <property type="molecule type" value="Genomic_DNA"/>
</dbReference>
<dbReference type="InterPro" id="IPR029058">
    <property type="entry name" value="AB_hydrolase_fold"/>
</dbReference>
<dbReference type="InterPro" id="IPR043595">
    <property type="entry name" value="FaeB/C/D"/>
</dbReference>
<keyword evidence="6 12" id="KW-0378">Hydrolase</keyword>
<dbReference type="Pfam" id="PF00561">
    <property type="entry name" value="Abhydrolase_1"/>
    <property type="match status" value="1"/>
</dbReference>
<evidence type="ECO:0000256" key="5">
    <source>
        <dbReference type="ARBA" id="ARBA00022729"/>
    </source>
</evidence>
<evidence type="ECO:0000256" key="9">
    <source>
        <dbReference type="ARBA" id="ARBA00025250"/>
    </source>
</evidence>
<feature type="domain" description="AB hydrolase-1" evidence="11">
    <location>
        <begin position="49"/>
        <end position="164"/>
    </location>
</feature>
<feature type="chain" id="PRO_5042827936" evidence="10">
    <location>
        <begin position="23"/>
        <end position="282"/>
    </location>
</feature>
<keyword evidence="3" id="KW-0964">Secreted</keyword>
<name>A0AAP2G4J1_9RHOB</name>
<evidence type="ECO:0000313" key="13">
    <source>
        <dbReference type="Proteomes" id="UP001315686"/>
    </source>
</evidence>
<dbReference type="GO" id="GO:0030600">
    <property type="term" value="F:feruloyl esterase activity"/>
    <property type="evidence" value="ECO:0007669"/>
    <property type="project" value="InterPro"/>
</dbReference>